<feature type="transmembrane region" description="Helical" evidence="5">
    <location>
        <begin position="164"/>
        <end position="188"/>
    </location>
</feature>
<feature type="transmembrane region" description="Helical" evidence="5">
    <location>
        <begin position="273"/>
        <end position="296"/>
    </location>
</feature>
<dbReference type="Pfam" id="PF03595">
    <property type="entry name" value="SLAC1"/>
    <property type="match status" value="1"/>
</dbReference>
<feature type="transmembrane region" description="Helical" evidence="5">
    <location>
        <begin position="46"/>
        <end position="68"/>
    </location>
</feature>
<dbReference type="CDD" id="cd09319">
    <property type="entry name" value="TDT_like_1"/>
    <property type="match status" value="1"/>
</dbReference>
<comment type="subcellular location">
    <subcellularLocation>
        <location evidence="1">Membrane</location>
        <topology evidence="1">Multi-pass membrane protein</topology>
    </subcellularLocation>
</comment>
<evidence type="ECO:0000256" key="1">
    <source>
        <dbReference type="ARBA" id="ARBA00004141"/>
    </source>
</evidence>
<feature type="transmembrane region" description="Helical" evidence="5">
    <location>
        <begin position="103"/>
        <end position="127"/>
    </location>
</feature>
<dbReference type="KEGG" id="sfy:GFH48_16985"/>
<evidence type="ECO:0000256" key="5">
    <source>
        <dbReference type="SAM" id="Phobius"/>
    </source>
</evidence>
<dbReference type="GO" id="GO:0016020">
    <property type="term" value="C:membrane"/>
    <property type="evidence" value="ECO:0007669"/>
    <property type="project" value="UniProtKB-SubCell"/>
</dbReference>
<accession>A0A5Q0LD16</accession>
<dbReference type="EMBL" id="CP045643">
    <property type="protein sequence ID" value="QFZ74734.1"/>
    <property type="molecule type" value="Genomic_DNA"/>
</dbReference>
<feature type="transmembrane region" description="Helical" evidence="5">
    <location>
        <begin position="139"/>
        <end position="158"/>
    </location>
</feature>
<evidence type="ECO:0000313" key="7">
    <source>
        <dbReference type="Proteomes" id="UP000326179"/>
    </source>
</evidence>
<dbReference type="GO" id="GO:0055085">
    <property type="term" value="P:transmembrane transport"/>
    <property type="evidence" value="ECO:0007669"/>
    <property type="project" value="InterPro"/>
</dbReference>
<feature type="transmembrane region" description="Helical" evidence="5">
    <location>
        <begin position="242"/>
        <end position="261"/>
    </location>
</feature>
<name>A0A5Q0LD16_9ACTN</name>
<reference evidence="6 7" key="1">
    <citation type="submission" date="2019-10" db="EMBL/GenBank/DDBJ databases">
        <title>A novel species.</title>
        <authorList>
            <person name="Gao J."/>
        </authorList>
    </citation>
    <scope>NUCLEOTIDE SEQUENCE [LARGE SCALE GENOMIC DNA]</scope>
    <source>
        <strain evidence="6 7">QMT-28</strain>
    </source>
</reference>
<feature type="transmembrane region" description="Helical" evidence="5">
    <location>
        <begin position="200"/>
        <end position="222"/>
    </location>
</feature>
<evidence type="ECO:0000256" key="2">
    <source>
        <dbReference type="ARBA" id="ARBA00022692"/>
    </source>
</evidence>
<evidence type="ECO:0008006" key="8">
    <source>
        <dbReference type="Google" id="ProtNLM"/>
    </source>
</evidence>
<evidence type="ECO:0000256" key="4">
    <source>
        <dbReference type="ARBA" id="ARBA00023136"/>
    </source>
</evidence>
<keyword evidence="2 5" id="KW-0812">Transmembrane</keyword>
<feature type="transmembrane region" description="Helical" evidence="5">
    <location>
        <begin position="21"/>
        <end position="40"/>
    </location>
</feature>
<dbReference type="Gene3D" id="1.50.10.150">
    <property type="entry name" value="Voltage-dependent anion channel"/>
    <property type="match status" value="1"/>
</dbReference>
<evidence type="ECO:0000313" key="6">
    <source>
        <dbReference type="EMBL" id="QFZ74734.1"/>
    </source>
</evidence>
<dbReference type="InterPro" id="IPR004695">
    <property type="entry name" value="SLAC1/Mae1/Ssu1/TehA"/>
</dbReference>
<dbReference type="InterPro" id="IPR038665">
    <property type="entry name" value="Voltage-dep_anion_channel_sf"/>
</dbReference>
<protein>
    <recommendedName>
        <fullName evidence="8">Integral membrane protein</fullName>
    </recommendedName>
</protein>
<proteinExistence type="predicted"/>
<feature type="transmembrane region" description="Helical" evidence="5">
    <location>
        <begin position="302"/>
        <end position="319"/>
    </location>
</feature>
<keyword evidence="7" id="KW-1185">Reference proteome</keyword>
<keyword evidence="3 5" id="KW-1133">Transmembrane helix</keyword>
<sequence>MPATSPPRSPWVRLRSWWAESPPAAAAAVLATGILSVGLHEAGDEVLSRIALVLAAVIWLGFAVDFTVRLLRDRERWLEEAGTPSALTGVAATAVLGTRLTDLGWLGVAEVLLALAAVLWPGLLYLLVRGLRLRMPGSVFLGCVATQGLAVLAASLAGATRADWLAYAALVLFWLGFLVLYVVALTCFDFRETANGRGDHWIAGGALAISALAASKLVLAYQADIYLWNYDDNGVMRWVTQALIMVTLAWYAVLAVAELLWRRPRYDVRRWATVFPMAMTAAAALSVADAVGFAWLRGVGQVLLWISVAAWLLVAAGTVRSTAPR</sequence>
<evidence type="ECO:0000256" key="3">
    <source>
        <dbReference type="ARBA" id="ARBA00022989"/>
    </source>
</evidence>
<keyword evidence="4 5" id="KW-0472">Membrane</keyword>
<gene>
    <name evidence="6" type="ORF">GFH48_16985</name>
</gene>
<dbReference type="AlphaFoldDB" id="A0A5Q0LD16"/>
<organism evidence="6 7">
    <name type="scientific">Streptomyces fagopyri</name>
    <dbReference type="NCBI Taxonomy" id="2662397"/>
    <lineage>
        <taxon>Bacteria</taxon>
        <taxon>Bacillati</taxon>
        <taxon>Actinomycetota</taxon>
        <taxon>Actinomycetes</taxon>
        <taxon>Kitasatosporales</taxon>
        <taxon>Streptomycetaceae</taxon>
        <taxon>Streptomyces</taxon>
    </lineage>
</organism>
<dbReference type="RefSeq" id="WP_153289052.1">
    <property type="nucleotide sequence ID" value="NZ_CP045643.1"/>
</dbReference>
<dbReference type="Proteomes" id="UP000326179">
    <property type="component" value="Chromosome"/>
</dbReference>